<dbReference type="Gene3D" id="1.25.10.70">
    <property type="match status" value="1"/>
</dbReference>
<dbReference type="PANTHER" id="PTHR31431:SF1">
    <property type="entry name" value="NUCLEOPORIN NUP188"/>
    <property type="match status" value="1"/>
</dbReference>
<evidence type="ECO:0000256" key="3">
    <source>
        <dbReference type="ARBA" id="ARBA00022816"/>
    </source>
</evidence>
<keyword evidence="2" id="KW-0813">Transport</keyword>
<evidence type="ECO:0000256" key="1">
    <source>
        <dbReference type="ARBA" id="ARBA00004567"/>
    </source>
</evidence>
<evidence type="ECO:0000256" key="6">
    <source>
        <dbReference type="ARBA" id="ARBA00023132"/>
    </source>
</evidence>
<dbReference type="PANTHER" id="PTHR31431">
    <property type="entry name" value="NUCLEOPORIN NUP188 HOMOLOG"/>
    <property type="match status" value="1"/>
</dbReference>
<dbReference type="GO" id="GO:0044611">
    <property type="term" value="C:nuclear pore inner ring"/>
    <property type="evidence" value="ECO:0007669"/>
    <property type="project" value="TreeGrafter"/>
</dbReference>
<keyword evidence="4" id="KW-0653">Protein transport</keyword>
<keyword evidence="3" id="KW-0509">mRNA transport</keyword>
<keyword evidence="7" id="KW-0539">Nucleus</keyword>
<protein>
    <recommendedName>
        <fullName evidence="12">Nucleoporin subcomplex protein binding to Pom34-domain-containing protein</fullName>
    </recommendedName>
</protein>
<dbReference type="Proteomes" id="UP000567179">
    <property type="component" value="Unassembled WGS sequence"/>
</dbReference>
<accession>A0A8H5BH20</accession>
<evidence type="ECO:0000256" key="2">
    <source>
        <dbReference type="ARBA" id="ARBA00022448"/>
    </source>
</evidence>
<sequence>MSGDSQKRSDLIDVTYGQLHSNLSSVQDDLRPEQIRDTLKARKAQLGSIVDPFGKPSGASKKTIESGSVTLADGVTMRVEDADKEYIFAISSRYQIDEIQAFILFRSFVYDQGLPPTSDPSSSASMAREVADAISGFFSTEYLLTFRCLIPLFRAKESDTTVLYDLATDLLPEIIPDGPKFAEGLIAEYVKKTTAKLPDRLSQDPKNASAWAKQNLREQIVMLEVLFWTMWTYVSCSGPMVEKIYDAAYGSKLGALQANSTLLLDEESRQLQQDCAAVWILIMVEILELETLGAASMLELSDTPERTDVYYTSPASLKRLHDIVMSCPDSQFACSFLGWAYVLSRLQAKAEETPDLPASWREFFDYVNTPTIGRSNDRQPMYAQMATTCVSPDSGLFQLIHGLLTESPLFVTTIALKLGSSITDYNVVAFRSVMKGLFLAFGIYPSIDSTVTGLIIAIVELVPVELIPDFDALVDVWVALFGRSESNSVSAICAQFWQEDWHHGIARKAIFDAARTRFPIQVRPLLRLLRAMTGAGFLDTDPLYTSDVKADNSMNVHREICDRFVLHYLIKLPTYSQLIPLAATTGGQALYERQAERYGSGRNARHGPSYSNLRPLRLPGGSVLPPKSVGAVLSADPTDSVAVSWTHEHSGWKVVLEILTDYVNQRRMDFAGGGGYQDVSFARRGGAQIKTLSIEDVGMERDPEGDETIITDALDLVRSVIQDNPSQAELLMQSLEEGDAVVSHKLTETAPPDLVQLATMILEEALSRSNGRAVTPSRSKLITSAMSVLYALLAIPAYASRVWLYIRSTTTLFGSDRATGFASVALAAERATGQYTMTLALLQLVGGLFREATMSILPENEKLLQLKEEVLLRATRFVHTEIWVEHMGWKYLQLGDRFEIGKQVVSLYVGVLESSPPTIPDRPFALLSQTIAEVLLFRASTSTINPLVSAISSSGQVLRTLYSTRRHADGMRLISYLQTTLQLCRIVLTIKMFSEMASRPCLLEQALCARVTGGVPSLDSKSARSDPIDTLAGYIIARDLGNVVPIEATRVLCALATSLPSSHTSPPTIVSHLSKADVTIRSLIRTITHPYDDLALRKSIWNFIFLAVDLEPALATLFVTGKSRSPLDLLDIRGKGKEDDPSTPVVRKTSALEAARSVLVNWKDIWDANPLLLSCIFRFLHTVWQHALEHKSVVDPLRKDGDFWEYIVGVACEEVGPVPAYETEQIEVADGVRRSAFHEAVQMHAYRTLVKSFAVRILTRDIGLHIQLHGKEVPLKKPESYAKLESHLKSHDQLNDLLSEAAPSSYAPDLYDKVSTVLSEHFKGLSLDQLRIQAPVLERDYGDTFAFSMPLLRVRLAAYPSADEMEDPRERVEKLVLSINLNLSLVHAESALLEGWEHLLKQVIPYLRTDVAVRPSILSIAASLSFDIAKETRQGDMMSTIHGARLSLVLALLEVAWFSPTDKKEEIGSFMELVQNLRRIVTNEAQSPTRSILSTLPAPFHRTLLQIIFFSVKHARSILVRPKAVNAEQRLDIAQTVEVVLGFVIDALRVVFEAARTRADVDLDRDMELLVAVFEQCIRREIDASSIHWLTRCQETDVIKASLQLYGNADLVGFRDLPLLLSRKRPLYSPHILLFHMALVSNPAGAERFASDGVLSTYSNNMITSAGSSGMIDVVLPELPGQQSPAHVAYCTMISIVAMVITSLGRQNHYFDAEACGFVQLYGEQISRALSWTINDPITLPLLEEIDQVINLFYAIAASVPTSASAKSDPVVSRILRVFTNRALQLLQQVNYAITHPNQLASMLEPVTQEERIRFDKAQAAPDPMKHPHVMYLIHRLFQLSANIVGTLVTISRADLVLSREVEDWPIAEALIVPHSKIVLGEPASLGTLVELGNRTLDILRNLIQRPPGQKIADVGSLTGTQTVALSVKEGVVVARRNLEEVLLYAVTQLAMWLSKPDLDHGSGPEDAEDLSMEEQGVGVGVSIGVSVTGAGLDARRGPGRGMTMAERLRRGMTGEMTGDLQTLLSKSKSVLASSDAIIGKPSVDLTQVLLNFLHERINGTS</sequence>
<dbReference type="Pfam" id="PF21093">
    <property type="entry name" value="Nup188_N-subdom_III"/>
    <property type="match status" value="1"/>
</dbReference>
<reference evidence="10 11" key="1">
    <citation type="journal article" date="2020" name="ISME J.">
        <title>Uncovering the hidden diversity of litter-decomposition mechanisms in mushroom-forming fungi.</title>
        <authorList>
            <person name="Floudas D."/>
            <person name="Bentzer J."/>
            <person name="Ahren D."/>
            <person name="Johansson T."/>
            <person name="Persson P."/>
            <person name="Tunlid A."/>
        </authorList>
    </citation>
    <scope>NUCLEOTIDE SEQUENCE [LARGE SCALE GENOMIC DNA]</scope>
    <source>
        <strain evidence="10 11">CBS 101986</strain>
    </source>
</reference>
<dbReference type="EMBL" id="JAACJJ010000028">
    <property type="protein sequence ID" value="KAF5322313.1"/>
    <property type="molecule type" value="Genomic_DNA"/>
</dbReference>
<evidence type="ECO:0000259" key="8">
    <source>
        <dbReference type="Pfam" id="PF18378"/>
    </source>
</evidence>
<name>A0A8H5BH20_9AGAR</name>
<evidence type="ECO:0000256" key="4">
    <source>
        <dbReference type="ARBA" id="ARBA00022927"/>
    </source>
</evidence>
<keyword evidence="5" id="KW-0811">Translocation</keyword>
<evidence type="ECO:0008006" key="12">
    <source>
        <dbReference type="Google" id="ProtNLM"/>
    </source>
</evidence>
<dbReference type="GO" id="GO:0051028">
    <property type="term" value="P:mRNA transport"/>
    <property type="evidence" value="ECO:0007669"/>
    <property type="project" value="UniProtKB-KW"/>
</dbReference>
<dbReference type="Pfam" id="PF18378">
    <property type="entry name" value="Nup188_C"/>
    <property type="match status" value="1"/>
</dbReference>
<gene>
    <name evidence="10" type="ORF">D9619_000141</name>
</gene>
<proteinExistence type="predicted"/>
<dbReference type="InterPro" id="IPR048883">
    <property type="entry name" value="Nup188_N-subdom_III"/>
</dbReference>
<evidence type="ECO:0000313" key="11">
    <source>
        <dbReference type="Proteomes" id="UP000567179"/>
    </source>
</evidence>
<keyword evidence="11" id="KW-1185">Reference proteome</keyword>
<evidence type="ECO:0000256" key="5">
    <source>
        <dbReference type="ARBA" id="ARBA00023010"/>
    </source>
</evidence>
<dbReference type="GO" id="GO:0017056">
    <property type="term" value="F:structural constituent of nuclear pore"/>
    <property type="evidence" value="ECO:0007669"/>
    <property type="project" value="InterPro"/>
</dbReference>
<dbReference type="InterPro" id="IPR044840">
    <property type="entry name" value="Nup188"/>
</dbReference>
<feature type="domain" description="Nuclear pore protein Nup188 C-terminal" evidence="8">
    <location>
        <begin position="1498"/>
        <end position="1665"/>
    </location>
</feature>
<organism evidence="10 11">
    <name type="scientific">Psilocybe cf. subviscida</name>
    <dbReference type="NCBI Taxonomy" id="2480587"/>
    <lineage>
        <taxon>Eukaryota</taxon>
        <taxon>Fungi</taxon>
        <taxon>Dikarya</taxon>
        <taxon>Basidiomycota</taxon>
        <taxon>Agaricomycotina</taxon>
        <taxon>Agaricomycetes</taxon>
        <taxon>Agaricomycetidae</taxon>
        <taxon>Agaricales</taxon>
        <taxon>Agaricineae</taxon>
        <taxon>Strophariaceae</taxon>
        <taxon>Psilocybe</taxon>
    </lineage>
</organism>
<comment type="subcellular location">
    <subcellularLocation>
        <location evidence="1">Nucleus</location>
        <location evidence="1">Nuclear pore complex</location>
    </subcellularLocation>
</comment>
<dbReference type="GO" id="GO:0006405">
    <property type="term" value="P:RNA export from nucleus"/>
    <property type="evidence" value="ECO:0007669"/>
    <property type="project" value="TreeGrafter"/>
</dbReference>
<dbReference type="GO" id="GO:0006606">
    <property type="term" value="P:protein import into nucleus"/>
    <property type="evidence" value="ECO:0007669"/>
    <property type="project" value="TreeGrafter"/>
</dbReference>
<evidence type="ECO:0000259" key="9">
    <source>
        <dbReference type="Pfam" id="PF21093"/>
    </source>
</evidence>
<evidence type="ECO:0000256" key="7">
    <source>
        <dbReference type="ARBA" id="ARBA00023242"/>
    </source>
</evidence>
<evidence type="ECO:0000313" key="10">
    <source>
        <dbReference type="EMBL" id="KAF5322313.1"/>
    </source>
</evidence>
<feature type="domain" description="Nucleoporin Nup188 N-terminal subdomain III" evidence="9">
    <location>
        <begin position="706"/>
        <end position="1122"/>
    </location>
</feature>
<keyword evidence="6" id="KW-0906">Nuclear pore complex</keyword>
<comment type="caution">
    <text evidence="10">The sequence shown here is derived from an EMBL/GenBank/DDBJ whole genome shotgun (WGS) entry which is preliminary data.</text>
</comment>
<dbReference type="OrthoDB" id="102511at2759"/>
<dbReference type="InterPro" id="IPR041634">
    <property type="entry name" value="Nup188_C"/>
</dbReference>